<evidence type="ECO:0000256" key="2">
    <source>
        <dbReference type="ARBA" id="ARBA00007379"/>
    </source>
</evidence>
<dbReference type="InterPro" id="IPR058204">
    <property type="entry name" value="FtsX_firmicutes-type"/>
</dbReference>
<dbReference type="InterPro" id="IPR040690">
    <property type="entry name" value="FtsX_ECD"/>
</dbReference>
<feature type="domain" description="ABC3 transporter permease C-terminal" evidence="12">
    <location>
        <begin position="175"/>
        <end position="297"/>
    </location>
</feature>
<comment type="caution">
    <text evidence="14">The sequence shown here is derived from an EMBL/GenBank/DDBJ whole genome shotgun (WGS) entry which is preliminary data.</text>
</comment>
<evidence type="ECO:0000259" key="13">
    <source>
        <dbReference type="Pfam" id="PF18075"/>
    </source>
</evidence>
<evidence type="ECO:0000259" key="12">
    <source>
        <dbReference type="Pfam" id="PF02687"/>
    </source>
</evidence>
<evidence type="ECO:0000256" key="10">
    <source>
        <dbReference type="PIRNR" id="PIRNR003097"/>
    </source>
</evidence>
<organism evidence="14 15">
    <name type="scientific">Romboutsia timonensis</name>
    <dbReference type="NCBI Taxonomy" id="1776391"/>
    <lineage>
        <taxon>Bacteria</taxon>
        <taxon>Bacillati</taxon>
        <taxon>Bacillota</taxon>
        <taxon>Clostridia</taxon>
        <taxon>Peptostreptococcales</taxon>
        <taxon>Peptostreptococcaceae</taxon>
        <taxon>Romboutsia</taxon>
    </lineage>
</organism>
<keyword evidence="8 10" id="KW-0472">Membrane</keyword>
<dbReference type="InterPro" id="IPR003838">
    <property type="entry name" value="ABC3_permease_C"/>
</dbReference>
<proteinExistence type="inferred from homology"/>
<reference evidence="14" key="1">
    <citation type="journal article" date="2021" name="PeerJ">
        <title>Extensive microbial diversity within the chicken gut microbiome revealed by metagenomics and culture.</title>
        <authorList>
            <person name="Gilroy R."/>
            <person name="Ravi A."/>
            <person name="Getino M."/>
            <person name="Pursley I."/>
            <person name="Horton D.L."/>
            <person name="Alikhan N.F."/>
            <person name="Baker D."/>
            <person name="Gharbi K."/>
            <person name="Hall N."/>
            <person name="Watson M."/>
            <person name="Adriaenssens E.M."/>
            <person name="Foster-Nyarko E."/>
            <person name="Jarju S."/>
            <person name="Secka A."/>
            <person name="Antonio M."/>
            <person name="Oren A."/>
            <person name="Chaudhuri R.R."/>
            <person name="La Ragione R."/>
            <person name="Hildebrand F."/>
            <person name="Pallen M.J."/>
        </authorList>
    </citation>
    <scope>NUCLEOTIDE SEQUENCE</scope>
    <source>
        <strain evidence="14">1277</strain>
    </source>
</reference>
<dbReference type="Proteomes" id="UP000776700">
    <property type="component" value="Unassembled WGS sequence"/>
</dbReference>
<feature type="transmembrane region" description="Helical" evidence="11">
    <location>
        <begin position="172"/>
        <end position="192"/>
    </location>
</feature>
<feature type="transmembrane region" description="Helical" evidence="11">
    <location>
        <begin position="268"/>
        <end position="290"/>
    </location>
</feature>
<dbReference type="GO" id="GO:0005886">
    <property type="term" value="C:plasma membrane"/>
    <property type="evidence" value="ECO:0007669"/>
    <property type="project" value="UniProtKB-SubCell"/>
</dbReference>
<evidence type="ECO:0000256" key="1">
    <source>
        <dbReference type="ARBA" id="ARBA00004651"/>
    </source>
</evidence>
<reference evidence="14" key="2">
    <citation type="submission" date="2021-09" db="EMBL/GenBank/DDBJ databases">
        <authorList>
            <person name="Gilroy R."/>
        </authorList>
    </citation>
    <scope>NUCLEOTIDE SEQUENCE</scope>
    <source>
        <strain evidence="14">1277</strain>
    </source>
</reference>
<comment type="function">
    <text evidence="10">Part of the ABC transporter FtsEX involved in asymmetric cellular division facilitating the initiation of sporulation.</text>
</comment>
<comment type="subcellular location">
    <subcellularLocation>
        <location evidence="1">Cell membrane</location>
        <topology evidence="1">Multi-pass membrane protein</topology>
    </subcellularLocation>
</comment>
<feature type="domain" description="FtsX extracellular" evidence="13">
    <location>
        <begin position="62"/>
        <end position="152"/>
    </location>
</feature>
<keyword evidence="6 11" id="KW-0812">Transmembrane</keyword>
<keyword evidence="4 10" id="KW-1003">Cell membrane</keyword>
<keyword evidence="5 10" id="KW-0132">Cell division</keyword>
<dbReference type="NCBIfam" id="NF038347">
    <property type="entry name" value="FtsX_Gpos"/>
    <property type="match status" value="1"/>
</dbReference>
<evidence type="ECO:0000256" key="9">
    <source>
        <dbReference type="ARBA" id="ARBA00023306"/>
    </source>
</evidence>
<gene>
    <name evidence="14" type="primary">ftsX</name>
    <name evidence="14" type="ORF">K8V90_01230</name>
</gene>
<dbReference type="PANTHER" id="PTHR47755:SF1">
    <property type="entry name" value="CELL DIVISION PROTEIN FTSX"/>
    <property type="match status" value="1"/>
</dbReference>
<evidence type="ECO:0000256" key="3">
    <source>
        <dbReference type="ARBA" id="ARBA00021907"/>
    </source>
</evidence>
<evidence type="ECO:0000313" key="14">
    <source>
        <dbReference type="EMBL" id="HJG95705.1"/>
    </source>
</evidence>
<dbReference type="EMBL" id="DYUB01000047">
    <property type="protein sequence ID" value="HJG95705.1"/>
    <property type="molecule type" value="Genomic_DNA"/>
</dbReference>
<dbReference type="GO" id="GO:0051301">
    <property type="term" value="P:cell division"/>
    <property type="evidence" value="ECO:0007669"/>
    <property type="project" value="UniProtKB-KW"/>
</dbReference>
<evidence type="ECO:0000256" key="11">
    <source>
        <dbReference type="SAM" id="Phobius"/>
    </source>
</evidence>
<evidence type="ECO:0000256" key="6">
    <source>
        <dbReference type="ARBA" id="ARBA00022692"/>
    </source>
</evidence>
<evidence type="ECO:0000313" key="15">
    <source>
        <dbReference type="Proteomes" id="UP000776700"/>
    </source>
</evidence>
<dbReference type="InterPro" id="IPR004513">
    <property type="entry name" value="FtsX"/>
</dbReference>
<accession>A0A921MZN5</accession>
<feature type="transmembrane region" description="Helical" evidence="11">
    <location>
        <begin position="225"/>
        <end position="247"/>
    </location>
</feature>
<name>A0A921MZN5_9FIRM</name>
<evidence type="ECO:0000256" key="5">
    <source>
        <dbReference type="ARBA" id="ARBA00022618"/>
    </source>
</evidence>
<sequence>MNLMSNFLYSVNQGIKGVFKNKTMSFISIISVTASLIILGIITSIVLNTNQFIKATEYEINEIRVSIKDNLDKSSLDNIKTDLSNIKGIKNIEFKDKETMLDEMKSSWGEDSYLLEGLENPLDDCYIVTLENSENIDSVSSKISDLDNIKNVEYHKDVVDNFIKISDSIRNFGSILIIFLILICLVIISNTIKTRVYSKKEEIEIIKYVGGSDSFIKLPFIVEGFTIGLIGSAIALFTCIYMYDYILENVSKAINFMNDNMMIQVSDITILLSATLFITGITIGVLGSVISVKKYLKV</sequence>
<keyword evidence="7 11" id="KW-1133">Transmembrane helix</keyword>
<dbReference type="PANTHER" id="PTHR47755">
    <property type="entry name" value="CELL DIVISION PROTEIN FTSX"/>
    <property type="match status" value="1"/>
</dbReference>
<dbReference type="AlphaFoldDB" id="A0A921MZN5"/>
<dbReference type="Gene3D" id="3.30.70.3040">
    <property type="match status" value="1"/>
</dbReference>
<protein>
    <recommendedName>
        <fullName evidence="3 10">Cell division protein FtsX</fullName>
    </recommendedName>
</protein>
<dbReference type="Pfam" id="PF18075">
    <property type="entry name" value="FtsX_ECD"/>
    <property type="match status" value="1"/>
</dbReference>
<comment type="similarity">
    <text evidence="2 10">Belongs to the ABC-4 integral membrane protein family. FtsX subfamily.</text>
</comment>
<evidence type="ECO:0000256" key="4">
    <source>
        <dbReference type="ARBA" id="ARBA00022475"/>
    </source>
</evidence>
<evidence type="ECO:0000256" key="7">
    <source>
        <dbReference type="ARBA" id="ARBA00022989"/>
    </source>
</evidence>
<dbReference type="PIRSF" id="PIRSF003097">
    <property type="entry name" value="FtsX"/>
    <property type="match status" value="1"/>
</dbReference>
<dbReference type="Pfam" id="PF02687">
    <property type="entry name" value="FtsX"/>
    <property type="match status" value="1"/>
</dbReference>
<keyword evidence="9 10" id="KW-0131">Cell cycle</keyword>
<evidence type="ECO:0000256" key="8">
    <source>
        <dbReference type="ARBA" id="ARBA00023136"/>
    </source>
</evidence>
<feature type="transmembrane region" description="Helical" evidence="11">
    <location>
        <begin position="26"/>
        <end position="47"/>
    </location>
</feature>